<dbReference type="Pfam" id="PF02055">
    <property type="entry name" value="Glyco_hydro_30"/>
    <property type="match status" value="1"/>
</dbReference>
<evidence type="ECO:0000259" key="7">
    <source>
        <dbReference type="PROSITE" id="PS50022"/>
    </source>
</evidence>
<reference evidence="8 9" key="1">
    <citation type="submission" date="2024-06" db="EMBL/GenBank/DDBJ databases">
        <authorList>
            <person name="Lee S.D."/>
        </authorList>
    </citation>
    <scope>NUCLEOTIDE SEQUENCE [LARGE SCALE GENOMIC DNA]</scope>
    <source>
        <strain evidence="8 9">N1-10</strain>
    </source>
</reference>
<feature type="chain" id="PRO_5046162526" evidence="6">
    <location>
        <begin position="31"/>
        <end position="671"/>
    </location>
</feature>
<name>A0ABV6XF13_9ACTN</name>
<sequence length="671" mass="70533">MRPPRKALLAAVCTLAAAAVVGTGLAPAQAASVRNPAAGSVSGSGAISGSVSGSGSGSAQVWITTPDGTDTMTDAGTVGFTTTPSTAPTVVVDPSRTFQTMSGFGAAITDSSASVLSALNPQARTAAMRSLFSPTSGDGLDYLRQPVGASDFTTGPAYTYDDVPAGSTDYSLSHFSIAHDQAQILPLLRQAEQLNPHLQILATPWSPPAWMKTGGSLTGGRLIDDPRVYRAYAAYLVKFIQAYRANGVRVDTITVQNEPQNRTPSGYPGTDMPSWQEAKVIEQLGPMLRAAHLDTTILGYDHNWTEHPNDAAATPPDETADVDDYPQQLLNSPAAQYISGTAYHCYYGDPSAMTALHRQFPTKDIYFTECSGSQSANPADTFSDTLKWHARNLVIGATRNWAKTVINWNIALDPAGGPHTGGCTGCTGVLTIGADGTVTRNAEYYTLGHLARFVQPGAVRIASTSFGTTGWNGQVEDVAFRNPDGSTVLVAHNENDNPQTFAIREGDRNLSYTLPGGALATFVWRNPGSAAGHGAQQLDPTGWTATASTGSSTDPAANAVDDDASTRFSSGTSQAPGQYLQVDLGKVLHPQQVVFDTGASTGDYPRGYTAATSTDGVHWTTEVPDGQGSGQFTSVDVDGRGTRYVRLTLTAASGSWWSVADVRAYTGADRR</sequence>
<proteinExistence type="inferred from homology"/>
<dbReference type="InterPro" id="IPR000421">
    <property type="entry name" value="FA58C"/>
</dbReference>
<evidence type="ECO:0000313" key="8">
    <source>
        <dbReference type="EMBL" id="MFC1436841.1"/>
    </source>
</evidence>
<dbReference type="GO" id="GO:0016787">
    <property type="term" value="F:hydrolase activity"/>
    <property type="evidence" value="ECO:0007669"/>
    <property type="project" value="UniProtKB-KW"/>
</dbReference>
<dbReference type="InterPro" id="IPR008979">
    <property type="entry name" value="Galactose-bd-like_sf"/>
</dbReference>
<dbReference type="SUPFAM" id="SSF51011">
    <property type="entry name" value="Glycosyl hydrolase domain"/>
    <property type="match status" value="1"/>
</dbReference>
<comment type="caution">
    <text evidence="8">The sequence shown here is derived from an EMBL/GenBank/DDBJ whole genome shotgun (WGS) entry which is preliminary data.</text>
</comment>
<feature type="region of interest" description="Disordered" evidence="5">
    <location>
        <begin position="542"/>
        <end position="574"/>
    </location>
</feature>
<gene>
    <name evidence="8" type="ORF">ABUW04_01095</name>
</gene>
<dbReference type="InterPro" id="IPR033453">
    <property type="entry name" value="Glyco_hydro_30_TIM-barrel"/>
</dbReference>
<feature type="compositionally biased region" description="Low complexity" evidence="5">
    <location>
        <begin position="37"/>
        <end position="59"/>
    </location>
</feature>
<dbReference type="PROSITE" id="PS51318">
    <property type="entry name" value="TAT"/>
    <property type="match status" value="1"/>
</dbReference>
<dbReference type="InterPro" id="IPR006311">
    <property type="entry name" value="TAT_signal"/>
</dbReference>
<dbReference type="PROSITE" id="PS50022">
    <property type="entry name" value="FA58C_3"/>
    <property type="match status" value="1"/>
</dbReference>
<organism evidence="8 9">
    <name type="scientific">Streptacidiphilus jeojiensis</name>
    <dbReference type="NCBI Taxonomy" id="3229225"/>
    <lineage>
        <taxon>Bacteria</taxon>
        <taxon>Bacillati</taxon>
        <taxon>Actinomycetota</taxon>
        <taxon>Actinomycetes</taxon>
        <taxon>Kitasatosporales</taxon>
        <taxon>Streptomycetaceae</taxon>
        <taxon>Streptacidiphilus</taxon>
    </lineage>
</organism>
<dbReference type="InterPro" id="IPR013780">
    <property type="entry name" value="Glyco_hydro_b"/>
</dbReference>
<dbReference type="PRINTS" id="PR00843">
    <property type="entry name" value="GLHYDRLASE30"/>
</dbReference>
<comment type="similarity">
    <text evidence="1 4">Belongs to the glycosyl hydrolase 30 family.</text>
</comment>
<dbReference type="InterPro" id="IPR033452">
    <property type="entry name" value="GH30_C"/>
</dbReference>
<protein>
    <submittedName>
        <fullName evidence="8">Glycoside hydrolase family 30 beta sandwich domain-containing protein</fullName>
    </submittedName>
</protein>
<feature type="signal peptide" evidence="6">
    <location>
        <begin position="1"/>
        <end position="30"/>
    </location>
</feature>
<evidence type="ECO:0000256" key="1">
    <source>
        <dbReference type="ARBA" id="ARBA00005382"/>
    </source>
</evidence>
<dbReference type="Gene3D" id="2.60.40.1180">
    <property type="entry name" value="Golgi alpha-mannosidase II"/>
    <property type="match status" value="1"/>
</dbReference>
<evidence type="ECO:0000256" key="3">
    <source>
        <dbReference type="ARBA" id="ARBA00022801"/>
    </source>
</evidence>
<dbReference type="Gene3D" id="2.60.120.260">
    <property type="entry name" value="Galactose-binding domain-like"/>
    <property type="match status" value="1"/>
</dbReference>
<accession>A0ABV6XF13</accession>
<evidence type="ECO:0000256" key="2">
    <source>
        <dbReference type="ARBA" id="ARBA00022729"/>
    </source>
</evidence>
<dbReference type="Gene3D" id="3.20.20.80">
    <property type="entry name" value="Glycosidases"/>
    <property type="match status" value="1"/>
</dbReference>
<keyword evidence="2 6" id="KW-0732">Signal</keyword>
<evidence type="ECO:0000313" key="9">
    <source>
        <dbReference type="Proteomes" id="UP001592581"/>
    </source>
</evidence>
<evidence type="ECO:0000256" key="4">
    <source>
        <dbReference type="RuleBase" id="RU361188"/>
    </source>
</evidence>
<dbReference type="InterPro" id="IPR017853">
    <property type="entry name" value="GH"/>
</dbReference>
<feature type="domain" description="F5/8 type C" evidence="7">
    <location>
        <begin position="526"/>
        <end position="667"/>
    </location>
</feature>
<keyword evidence="4" id="KW-0326">Glycosidase</keyword>
<feature type="compositionally biased region" description="Low complexity" evidence="5">
    <location>
        <begin position="542"/>
        <end position="553"/>
    </location>
</feature>
<dbReference type="InterPro" id="IPR001139">
    <property type="entry name" value="Glyco_hydro_30"/>
</dbReference>
<keyword evidence="3 4" id="KW-0378">Hydrolase</keyword>
<dbReference type="PANTHER" id="PTHR11069">
    <property type="entry name" value="GLUCOSYLCERAMIDASE"/>
    <property type="match status" value="1"/>
</dbReference>
<evidence type="ECO:0000256" key="5">
    <source>
        <dbReference type="SAM" id="MobiDB-lite"/>
    </source>
</evidence>
<dbReference type="PANTHER" id="PTHR11069:SF23">
    <property type="entry name" value="LYSOSOMAL ACID GLUCOSYLCERAMIDASE"/>
    <property type="match status" value="1"/>
</dbReference>
<feature type="region of interest" description="Disordered" evidence="5">
    <location>
        <begin position="35"/>
        <end position="59"/>
    </location>
</feature>
<dbReference type="Pfam" id="PF00754">
    <property type="entry name" value="F5_F8_type_C"/>
    <property type="match status" value="1"/>
</dbReference>
<keyword evidence="9" id="KW-1185">Reference proteome</keyword>
<dbReference type="EMBL" id="JBEUKS010000001">
    <property type="protein sequence ID" value="MFC1436841.1"/>
    <property type="molecule type" value="Genomic_DNA"/>
</dbReference>
<dbReference type="SUPFAM" id="SSF51445">
    <property type="entry name" value="(Trans)glycosidases"/>
    <property type="match status" value="1"/>
</dbReference>
<evidence type="ECO:0000256" key="6">
    <source>
        <dbReference type="SAM" id="SignalP"/>
    </source>
</evidence>
<dbReference type="Pfam" id="PF17189">
    <property type="entry name" value="Glyco_hydro_30C"/>
    <property type="match status" value="1"/>
</dbReference>
<dbReference type="Proteomes" id="UP001592581">
    <property type="component" value="Unassembled WGS sequence"/>
</dbReference>
<dbReference type="SUPFAM" id="SSF49785">
    <property type="entry name" value="Galactose-binding domain-like"/>
    <property type="match status" value="1"/>
</dbReference>
<dbReference type="RefSeq" id="WP_380561743.1">
    <property type="nucleotide sequence ID" value="NZ_JBEUKS010000001.1"/>
</dbReference>